<dbReference type="Gene3D" id="2.40.50.140">
    <property type="entry name" value="Nucleic acid-binding proteins"/>
    <property type="match status" value="1"/>
</dbReference>
<dbReference type="InterPro" id="IPR055179">
    <property type="entry name" value="Tex-like_central_region"/>
</dbReference>
<dbReference type="SUPFAM" id="SSF50249">
    <property type="entry name" value="Nucleic acid-binding proteins"/>
    <property type="match status" value="1"/>
</dbReference>
<dbReference type="Gene3D" id="1.10.10.650">
    <property type="entry name" value="RuvA domain 2-like"/>
    <property type="match status" value="1"/>
</dbReference>
<dbReference type="Proteomes" id="UP001058461">
    <property type="component" value="Chromosome"/>
</dbReference>
<dbReference type="InterPro" id="IPR023319">
    <property type="entry name" value="Tex-like_HTH_dom_sf"/>
</dbReference>
<dbReference type="Pfam" id="PF00575">
    <property type="entry name" value="S1"/>
    <property type="match status" value="1"/>
</dbReference>
<dbReference type="InterPro" id="IPR018974">
    <property type="entry name" value="Tex-like_N"/>
</dbReference>
<dbReference type="Pfam" id="PF09371">
    <property type="entry name" value="Tex_N"/>
    <property type="match status" value="1"/>
</dbReference>
<evidence type="ECO:0000259" key="2">
    <source>
        <dbReference type="PROSITE" id="PS50126"/>
    </source>
</evidence>
<dbReference type="SUPFAM" id="SSF158832">
    <property type="entry name" value="Tex N-terminal region-like"/>
    <property type="match status" value="1"/>
</dbReference>
<dbReference type="Gene3D" id="3.30.420.140">
    <property type="entry name" value="YqgF/RNase H-like domain"/>
    <property type="match status" value="1"/>
</dbReference>
<keyword evidence="4" id="KW-1185">Reference proteome</keyword>
<dbReference type="SUPFAM" id="SSF47781">
    <property type="entry name" value="RuvA domain 2-like"/>
    <property type="match status" value="2"/>
</dbReference>
<dbReference type="InterPro" id="IPR041692">
    <property type="entry name" value="HHH_9"/>
</dbReference>
<dbReference type="EMBL" id="CP073347">
    <property type="protein sequence ID" value="UTW10965.1"/>
    <property type="molecule type" value="Genomic_DNA"/>
</dbReference>
<dbReference type="SUPFAM" id="SSF53098">
    <property type="entry name" value="Ribonuclease H-like"/>
    <property type="match status" value="1"/>
</dbReference>
<dbReference type="InterPro" id="IPR023323">
    <property type="entry name" value="Tex-like_dom_sf"/>
</dbReference>
<dbReference type="InterPro" id="IPR006641">
    <property type="entry name" value="YqgF/RNaseH-like_dom"/>
</dbReference>
<dbReference type="SMART" id="SM00316">
    <property type="entry name" value="S1"/>
    <property type="match status" value="1"/>
</dbReference>
<dbReference type="RefSeq" id="WP_255853019.1">
    <property type="nucleotide sequence ID" value="NZ_CP073347.1"/>
</dbReference>
<dbReference type="InterPro" id="IPR010994">
    <property type="entry name" value="RuvA_2-like"/>
</dbReference>
<dbReference type="Pfam" id="PF22706">
    <property type="entry name" value="Tex_central_region"/>
    <property type="match status" value="1"/>
</dbReference>
<dbReference type="Pfam" id="PF17674">
    <property type="entry name" value="HHH_9"/>
    <property type="match status" value="1"/>
</dbReference>
<dbReference type="InterPro" id="IPR037027">
    <property type="entry name" value="YqgF/RNaseH-like_dom_sf"/>
</dbReference>
<dbReference type="PROSITE" id="PS50126">
    <property type="entry name" value="S1"/>
    <property type="match status" value="1"/>
</dbReference>
<feature type="compositionally biased region" description="Low complexity" evidence="1">
    <location>
        <begin position="735"/>
        <end position="753"/>
    </location>
</feature>
<protein>
    <submittedName>
        <fullName evidence="3">RNA-binding transcriptional accessory protein</fullName>
    </submittedName>
</protein>
<dbReference type="Pfam" id="PF12836">
    <property type="entry name" value="HHH_3"/>
    <property type="match status" value="1"/>
</dbReference>
<dbReference type="InterPro" id="IPR050437">
    <property type="entry name" value="Ribos_protein_bS1-like"/>
</dbReference>
<dbReference type="Gene3D" id="1.10.150.310">
    <property type="entry name" value="Tex RuvX-like domain-like"/>
    <property type="match status" value="1"/>
</dbReference>
<feature type="region of interest" description="Disordered" evidence="1">
    <location>
        <begin position="716"/>
        <end position="771"/>
    </location>
</feature>
<dbReference type="CDD" id="cd05685">
    <property type="entry name" value="S1_Tex"/>
    <property type="match status" value="1"/>
</dbReference>
<evidence type="ECO:0000256" key="1">
    <source>
        <dbReference type="SAM" id="MobiDB-lite"/>
    </source>
</evidence>
<proteinExistence type="predicted"/>
<reference evidence="3" key="1">
    <citation type="submission" date="2021-04" db="EMBL/GenBank/DDBJ databases">
        <title>Oceanospirillales bacteria with DddD are important DMSP degraders in coastal seawater.</title>
        <authorList>
            <person name="Liu J."/>
        </authorList>
    </citation>
    <scope>NUCLEOTIDE SEQUENCE</scope>
    <source>
        <strain evidence="3">D13-1</strain>
    </source>
</reference>
<dbReference type="InterPro" id="IPR032639">
    <property type="entry name" value="Tex_YqgF"/>
</dbReference>
<sequence>MQIEKLIASELNARTEQVQAAIRLLDEGASVPFISRYRKELTGALDDTQLRTLEQRLGYLRDLAERRDIVLGSIRDQGKLSAELEQQILAADTKNRLEDLYLPYRPKRRTRAQKAREAGLEPLSDLLLGGKGQGSPQQQAQNFLNPPASIETAEQALEGARHILVERLAENADLLASVRTWLWQQGELLVTVARGKETEGQKFSNYFDYRERCGRIPSHRALAILRGHQEGVLRYSLQPPEGQEQEGVQRIARHWQLRPGNGKAQLWLDETLQQCWSQKLLPGIESDLVRQMRIAAEAEAIQVFARNLRDLLLAAPAGQRATLGLDPGLRSGTKAAVIDATGKLLAHETLYPHAPHKRWDQALATLAKLCRTHKVELIAIGNGTASRETEQLAQELAQKEPALSLVPVVVSEAGASVYSASELAAREFPDLDVTIRGAVSIARRLQDPLAELVKIDAKAIGVGQYQHDVDQGALARMLGAVTEDCVNHVGVDLNTASVELLSQIAGLSRSVASNIVEYRNQQGAFSRRQQLLKVPRLGPKAYEQCAGFLRIRNASHVLDNSAVHPEAYPLVERMAQQLGCSLSQLIGDPARLAQLNLGALRTERFGDYTLGDIVRELEKPGRDPRPEFVSARFDDAVTRMEDLTTGMQLEGVITNITNFGAFVDIGVHQDGLVHISELADRFVKDPHDLVSTGQIVQVRVLEVDARRKRIALSMKSAPGTAVPATGSSPDATSRPATKTAAKPGKAGGHKPATQAEGTLAAKLRAAGLSKR</sequence>
<organism evidence="3 4">
    <name type="scientific">Marinobacterium rhizophilum</name>
    <dbReference type="NCBI Taxonomy" id="420402"/>
    <lineage>
        <taxon>Bacteria</taxon>
        <taxon>Pseudomonadati</taxon>
        <taxon>Pseudomonadota</taxon>
        <taxon>Gammaproteobacteria</taxon>
        <taxon>Oceanospirillales</taxon>
        <taxon>Oceanospirillaceae</taxon>
        <taxon>Marinobacterium</taxon>
    </lineage>
</organism>
<gene>
    <name evidence="3" type="ORF">KDW95_17035</name>
</gene>
<dbReference type="InterPro" id="IPR012340">
    <property type="entry name" value="NA-bd_OB-fold"/>
</dbReference>
<dbReference type="InterPro" id="IPR044146">
    <property type="entry name" value="S1_Tex"/>
</dbReference>
<evidence type="ECO:0000313" key="3">
    <source>
        <dbReference type="EMBL" id="UTW10965.1"/>
    </source>
</evidence>
<feature type="domain" description="S1 motif" evidence="2">
    <location>
        <begin position="646"/>
        <end position="715"/>
    </location>
</feature>
<dbReference type="InterPro" id="IPR003029">
    <property type="entry name" value="S1_domain"/>
</dbReference>
<dbReference type="Pfam" id="PF16921">
    <property type="entry name" value="Tex_YqgF"/>
    <property type="match status" value="1"/>
</dbReference>
<dbReference type="PANTHER" id="PTHR10724">
    <property type="entry name" value="30S RIBOSOMAL PROTEIN S1"/>
    <property type="match status" value="1"/>
</dbReference>
<evidence type="ECO:0000313" key="4">
    <source>
        <dbReference type="Proteomes" id="UP001058461"/>
    </source>
</evidence>
<dbReference type="Gene3D" id="1.10.3500.10">
    <property type="entry name" value="Tex N-terminal region-like"/>
    <property type="match status" value="1"/>
</dbReference>
<dbReference type="PANTHER" id="PTHR10724:SF10">
    <property type="entry name" value="S1 RNA-BINDING DOMAIN-CONTAINING PROTEIN 1"/>
    <property type="match status" value="1"/>
</dbReference>
<dbReference type="SMART" id="SM00732">
    <property type="entry name" value="YqgFc"/>
    <property type="match status" value="1"/>
</dbReference>
<accession>A0ABY5HF34</accession>
<dbReference type="InterPro" id="IPR012337">
    <property type="entry name" value="RNaseH-like_sf"/>
</dbReference>
<name>A0ABY5HF34_9GAMM</name>